<evidence type="ECO:0000313" key="1">
    <source>
        <dbReference type="EMBL" id="BCR04782.1"/>
    </source>
</evidence>
<dbReference type="Pfam" id="PF11756">
    <property type="entry name" value="YgbA_NO"/>
    <property type="match status" value="1"/>
</dbReference>
<dbReference type="NCBIfam" id="NF007714">
    <property type="entry name" value="PRK10410.1-2"/>
    <property type="match status" value="1"/>
</dbReference>
<organism evidence="1 2">
    <name type="scientific">Desulfuromonas versatilis</name>
    <dbReference type="NCBI Taxonomy" id="2802975"/>
    <lineage>
        <taxon>Bacteria</taxon>
        <taxon>Pseudomonadati</taxon>
        <taxon>Thermodesulfobacteriota</taxon>
        <taxon>Desulfuromonadia</taxon>
        <taxon>Desulfuromonadales</taxon>
        <taxon>Desulfuromonadaceae</taxon>
        <taxon>Desulfuromonas</taxon>
    </lineage>
</organism>
<proteinExistence type="predicted"/>
<dbReference type="InterPro" id="IPR020483">
    <property type="entry name" value="Uncharacterised_YgbA"/>
</dbReference>
<gene>
    <name evidence="1" type="ORF">DESUT3_18510</name>
</gene>
<keyword evidence="2" id="KW-1185">Reference proteome</keyword>
<reference evidence="1 2" key="2">
    <citation type="journal article" date="2021" name="Int. J. Syst. Evol. Microbiol.">
        <title>Isolation and Polyphasic Characterization of Desulfuromonas versatilis sp. Nov., an Electrogenic Bacteria Capable of Versatile Metabolism Isolated from a Graphene Oxide-Reducing Enrichment Culture.</title>
        <authorList>
            <person name="Xie L."/>
            <person name="Yoshida N."/>
            <person name="Ishii S."/>
            <person name="Meng L."/>
        </authorList>
    </citation>
    <scope>NUCLEOTIDE SEQUENCE [LARGE SCALE GENOMIC DNA]</scope>
    <source>
        <strain evidence="1 2">NIT-T3</strain>
    </source>
</reference>
<dbReference type="Proteomes" id="UP001319827">
    <property type="component" value="Chromosome"/>
</dbReference>
<accession>A0ABM8HVQ4</accession>
<evidence type="ECO:0008006" key="3">
    <source>
        <dbReference type="Google" id="ProtNLM"/>
    </source>
</evidence>
<reference evidence="1 2" key="1">
    <citation type="journal article" date="2016" name="C (Basel)">
        <title>Selective Growth of and Electricity Production by Marine Exoelectrogenic Bacteria in Self-Aggregated Hydrogel of Microbially Reduced Graphene Oxide.</title>
        <authorList>
            <person name="Yoshida N."/>
            <person name="Goto Y."/>
            <person name="Miyata Y."/>
        </authorList>
    </citation>
    <scope>NUCLEOTIDE SEQUENCE [LARGE SCALE GENOMIC DNA]</scope>
    <source>
        <strain evidence="1 2">NIT-T3</strain>
    </source>
</reference>
<dbReference type="EMBL" id="AP024355">
    <property type="protein sequence ID" value="BCR04782.1"/>
    <property type="molecule type" value="Genomic_DNA"/>
</dbReference>
<name>A0ABM8HVQ4_9BACT</name>
<protein>
    <recommendedName>
        <fullName evidence="3">Nitrous oxide-stimulated promoter family protein</fullName>
    </recommendedName>
</protein>
<evidence type="ECO:0000313" key="2">
    <source>
        <dbReference type="Proteomes" id="UP001319827"/>
    </source>
</evidence>
<sequence length="115" mass="13639">MNRRERKDLKVLALFTAVYCRAHHDQPGLPLDLEGAGLPDLGLGRSRLCPECREFLIYAMTRRIKCPLEPKPTCKHCQVHCYRPGHREKVRKIMRFSGKHLIRRGRLDLLWHYFF</sequence>